<gene>
    <name evidence="2" type="ORF">A8709_19630</name>
</gene>
<comment type="caution">
    <text evidence="2">The sequence shown here is derived from an EMBL/GenBank/DDBJ whole genome shotgun (WGS) entry which is preliminary data.</text>
</comment>
<name>A0A1C1A078_9BACL</name>
<dbReference type="OrthoDB" id="2617768at2"/>
<evidence type="ECO:0000313" key="3">
    <source>
        <dbReference type="Proteomes" id="UP000093309"/>
    </source>
</evidence>
<keyword evidence="1" id="KW-0812">Transmembrane</keyword>
<reference evidence="3" key="1">
    <citation type="submission" date="2016-05" db="EMBL/GenBank/DDBJ databases">
        <title>Paenibacillus oryzae. sp. nov., isolated from the rice root.</title>
        <authorList>
            <person name="Zhang J."/>
            <person name="Zhang X."/>
        </authorList>
    </citation>
    <scope>NUCLEOTIDE SEQUENCE [LARGE SCALE GENOMIC DNA]</scope>
    <source>
        <strain evidence="3">KCTC13222</strain>
    </source>
</reference>
<proteinExistence type="predicted"/>
<dbReference type="Proteomes" id="UP000093309">
    <property type="component" value="Unassembled WGS sequence"/>
</dbReference>
<sequence>MFKNRVLVTGIGTGIIIGAILLQVMNVRPSAPKTSGIALEEMDPQKLKEETSKYYQVFEKNVKMYTQAELDAAIQKKVKEEADKQATAKPQDQAKATPATASSKIVMYVQPNLDATTVADLLFRAGVIADRKAFVTELDKQGGNTKIQVGYHEFDGVMSMPAVVTNLITAQ</sequence>
<dbReference type="RefSeq" id="WP_065853845.1">
    <property type="nucleotide sequence ID" value="NZ_LYPC01000022.1"/>
</dbReference>
<keyword evidence="1" id="KW-0472">Membrane</keyword>
<evidence type="ECO:0008006" key="4">
    <source>
        <dbReference type="Google" id="ProtNLM"/>
    </source>
</evidence>
<evidence type="ECO:0000313" key="2">
    <source>
        <dbReference type="EMBL" id="OCT13788.1"/>
    </source>
</evidence>
<keyword evidence="3" id="KW-1185">Reference proteome</keyword>
<evidence type="ECO:0000256" key="1">
    <source>
        <dbReference type="SAM" id="Phobius"/>
    </source>
</evidence>
<dbReference type="STRING" id="512399.A8709_19630"/>
<organism evidence="2 3">
    <name type="scientific">Paenibacillus pectinilyticus</name>
    <dbReference type="NCBI Taxonomy" id="512399"/>
    <lineage>
        <taxon>Bacteria</taxon>
        <taxon>Bacillati</taxon>
        <taxon>Bacillota</taxon>
        <taxon>Bacilli</taxon>
        <taxon>Bacillales</taxon>
        <taxon>Paenibacillaceae</taxon>
        <taxon>Paenibacillus</taxon>
    </lineage>
</organism>
<accession>A0A1C1A078</accession>
<dbReference type="EMBL" id="LYPC01000022">
    <property type="protein sequence ID" value="OCT13788.1"/>
    <property type="molecule type" value="Genomic_DNA"/>
</dbReference>
<protein>
    <recommendedName>
        <fullName evidence="4">Aminodeoxychorismate lyase</fullName>
    </recommendedName>
</protein>
<dbReference type="Gene3D" id="3.30.1490.480">
    <property type="entry name" value="Endolytic murein transglycosylase"/>
    <property type="match status" value="1"/>
</dbReference>
<dbReference type="AlphaFoldDB" id="A0A1C1A078"/>
<keyword evidence="1" id="KW-1133">Transmembrane helix</keyword>
<feature type="transmembrane region" description="Helical" evidence="1">
    <location>
        <begin position="6"/>
        <end position="25"/>
    </location>
</feature>